<dbReference type="FunFam" id="3.40.50.2020:FF:000001">
    <property type="entry name" value="Ribose-phosphate pyrophosphokinase"/>
    <property type="match status" value="1"/>
</dbReference>
<dbReference type="GO" id="GO:0006164">
    <property type="term" value="P:purine nucleotide biosynthetic process"/>
    <property type="evidence" value="ECO:0007669"/>
    <property type="project" value="TreeGrafter"/>
</dbReference>
<dbReference type="CDD" id="cd06223">
    <property type="entry name" value="PRTases_typeI"/>
    <property type="match status" value="1"/>
</dbReference>
<evidence type="ECO:0000256" key="10">
    <source>
        <dbReference type="ARBA" id="ARBA00022840"/>
    </source>
</evidence>
<evidence type="ECO:0000313" key="15">
    <source>
        <dbReference type="Proteomes" id="UP001203852"/>
    </source>
</evidence>
<dbReference type="SUPFAM" id="SSF53271">
    <property type="entry name" value="PRTase-like"/>
    <property type="match status" value="1"/>
</dbReference>
<evidence type="ECO:0000256" key="8">
    <source>
        <dbReference type="ARBA" id="ARBA00022741"/>
    </source>
</evidence>
<dbReference type="GO" id="GO:0005524">
    <property type="term" value="F:ATP binding"/>
    <property type="evidence" value="ECO:0007669"/>
    <property type="project" value="UniProtKB-KW"/>
</dbReference>
<keyword evidence="15" id="KW-1185">Reference proteome</keyword>
<dbReference type="EMBL" id="MU404351">
    <property type="protein sequence ID" value="KAI1616449.1"/>
    <property type="molecule type" value="Genomic_DNA"/>
</dbReference>
<dbReference type="NCBIfam" id="NF002320">
    <property type="entry name" value="PRK01259.1"/>
    <property type="match status" value="1"/>
</dbReference>
<dbReference type="InterPro" id="IPR000836">
    <property type="entry name" value="PRTase_dom"/>
</dbReference>
<evidence type="ECO:0000256" key="12">
    <source>
        <dbReference type="ARBA" id="ARBA00049535"/>
    </source>
</evidence>
<dbReference type="GO" id="GO:0006015">
    <property type="term" value="P:5-phosphoribose 1-diphosphate biosynthetic process"/>
    <property type="evidence" value="ECO:0007669"/>
    <property type="project" value="TreeGrafter"/>
</dbReference>
<dbReference type="Pfam" id="PF13793">
    <property type="entry name" value="Pribosyltran_N"/>
    <property type="match status" value="1"/>
</dbReference>
<protein>
    <recommendedName>
        <fullName evidence="4">ribose-phosphate diphosphokinase</fullName>
        <ecNumber evidence="4">2.7.6.1</ecNumber>
    </recommendedName>
</protein>
<dbReference type="GO" id="GO:0016301">
    <property type="term" value="F:kinase activity"/>
    <property type="evidence" value="ECO:0007669"/>
    <property type="project" value="UniProtKB-KW"/>
</dbReference>
<keyword evidence="11" id="KW-0460">Magnesium</keyword>
<sequence>MVSSNLKLLSGNSHHELTNLIATKLYASVGGHDTKRFSNGETCVTIRNSVRDEDVFILQTSAEPVNDNLMELLITISACRIASARRITAVLPCFPYARQDKKDRSRAPITAKLVANMLEIAGCTHVITMDLHASQIQGFFNIPVDNVRLYAETTMVEYIRSHFDLSKVVIVSPDAGGAKRAAAIADKLKVGLALIHKERKVANQVSRMILVGSVVGQVAVIVDDIADTCGTLALAAKVCTDEGAEQCLAMVTHGFLSGKAVQVIEESLLSQVVVANTLPLSEAARACSKITSMDISHTLAEAIRRTHNGESISQLSS</sequence>
<dbReference type="InterPro" id="IPR029099">
    <property type="entry name" value="Pribosyltran_N"/>
</dbReference>
<comment type="similarity">
    <text evidence="3">Belongs to the ribose-phosphate pyrophosphokinase family.</text>
</comment>
<dbReference type="AlphaFoldDB" id="A0AAN6IIF3"/>
<keyword evidence="9" id="KW-0418">Kinase</keyword>
<evidence type="ECO:0000256" key="7">
    <source>
        <dbReference type="ARBA" id="ARBA00022727"/>
    </source>
</evidence>
<dbReference type="PROSITE" id="PS00114">
    <property type="entry name" value="PRPP_SYNTHASE"/>
    <property type="match status" value="1"/>
</dbReference>
<gene>
    <name evidence="14" type="ORF">EDD36DRAFT_461332</name>
</gene>
<dbReference type="SMART" id="SM01400">
    <property type="entry name" value="Pribosyltran_N"/>
    <property type="match status" value="1"/>
</dbReference>
<dbReference type="Gene3D" id="3.40.50.2020">
    <property type="match status" value="2"/>
</dbReference>
<dbReference type="GO" id="GO:0004749">
    <property type="term" value="F:ribose phosphate diphosphokinase activity"/>
    <property type="evidence" value="ECO:0007669"/>
    <property type="project" value="UniProtKB-EC"/>
</dbReference>
<dbReference type="NCBIfam" id="TIGR01251">
    <property type="entry name" value="ribP_PPkin"/>
    <property type="match status" value="1"/>
</dbReference>
<evidence type="ECO:0000256" key="9">
    <source>
        <dbReference type="ARBA" id="ARBA00022777"/>
    </source>
</evidence>
<evidence type="ECO:0000256" key="1">
    <source>
        <dbReference type="ARBA" id="ARBA00001946"/>
    </source>
</evidence>
<evidence type="ECO:0000313" key="14">
    <source>
        <dbReference type="EMBL" id="KAI1616449.1"/>
    </source>
</evidence>
<comment type="catalytic activity">
    <reaction evidence="12">
        <text>D-ribose 5-phosphate + ATP = 5-phospho-alpha-D-ribose 1-diphosphate + AMP + H(+)</text>
        <dbReference type="Rhea" id="RHEA:15609"/>
        <dbReference type="ChEBI" id="CHEBI:15378"/>
        <dbReference type="ChEBI" id="CHEBI:30616"/>
        <dbReference type="ChEBI" id="CHEBI:58017"/>
        <dbReference type="ChEBI" id="CHEBI:78346"/>
        <dbReference type="ChEBI" id="CHEBI:456215"/>
        <dbReference type="EC" id="2.7.6.1"/>
    </reaction>
</comment>
<comment type="cofactor">
    <cofactor evidence="1">
        <name>Mg(2+)</name>
        <dbReference type="ChEBI" id="CHEBI:18420"/>
    </cofactor>
</comment>
<keyword evidence="7" id="KW-0545">Nucleotide biosynthesis</keyword>
<evidence type="ECO:0000256" key="3">
    <source>
        <dbReference type="ARBA" id="ARBA00006478"/>
    </source>
</evidence>
<name>A0AAN6IIF3_9EURO</name>
<dbReference type="Proteomes" id="UP001203852">
    <property type="component" value="Unassembled WGS sequence"/>
</dbReference>
<evidence type="ECO:0000256" key="2">
    <source>
        <dbReference type="ARBA" id="ARBA00004996"/>
    </source>
</evidence>
<dbReference type="InterPro" id="IPR029057">
    <property type="entry name" value="PRTase-like"/>
</dbReference>
<evidence type="ECO:0000256" key="4">
    <source>
        <dbReference type="ARBA" id="ARBA00013247"/>
    </source>
</evidence>
<dbReference type="InterPro" id="IPR000842">
    <property type="entry name" value="PRib_PP_synth_CS"/>
</dbReference>
<evidence type="ECO:0000256" key="6">
    <source>
        <dbReference type="ARBA" id="ARBA00022723"/>
    </source>
</evidence>
<keyword evidence="6" id="KW-0479">Metal-binding</keyword>
<dbReference type="PANTHER" id="PTHR10210:SF32">
    <property type="entry name" value="RIBOSE-PHOSPHATE PYROPHOSPHOKINASE 2"/>
    <property type="match status" value="1"/>
</dbReference>
<dbReference type="GO" id="GO:0002189">
    <property type="term" value="C:ribose phosphate diphosphokinase complex"/>
    <property type="evidence" value="ECO:0007669"/>
    <property type="project" value="TreeGrafter"/>
</dbReference>
<dbReference type="GO" id="GO:0000287">
    <property type="term" value="F:magnesium ion binding"/>
    <property type="evidence" value="ECO:0007669"/>
    <property type="project" value="InterPro"/>
</dbReference>
<dbReference type="InterPro" id="IPR005946">
    <property type="entry name" value="Rib-P_diPkinase"/>
</dbReference>
<feature type="domain" description="Ribose-phosphate pyrophosphokinase N-terminal" evidence="13">
    <location>
        <begin position="6"/>
        <end position="122"/>
    </location>
</feature>
<evidence type="ECO:0000256" key="5">
    <source>
        <dbReference type="ARBA" id="ARBA00022679"/>
    </source>
</evidence>
<keyword evidence="8" id="KW-0547">Nucleotide-binding</keyword>
<dbReference type="Pfam" id="PF14572">
    <property type="entry name" value="Pribosyl_synth"/>
    <property type="match status" value="1"/>
</dbReference>
<evidence type="ECO:0000259" key="13">
    <source>
        <dbReference type="Pfam" id="PF13793"/>
    </source>
</evidence>
<dbReference type="GO" id="GO:0009156">
    <property type="term" value="P:ribonucleoside monophosphate biosynthetic process"/>
    <property type="evidence" value="ECO:0007669"/>
    <property type="project" value="InterPro"/>
</dbReference>
<organism evidence="14 15">
    <name type="scientific">Exophiala viscosa</name>
    <dbReference type="NCBI Taxonomy" id="2486360"/>
    <lineage>
        <taxon>Eukaryota</taxon>
        <taxon>Fungi</taxon>
        <taxon>Dikarya</taxon>
        <taxon>Ascomycota</taxon>
        <taxon>Pezizomycotina</taxon>
        <taxon>Eurotiomycetes</taxon>
        <taxon>Chaetothyriomycetidae</taxon>
        <taxon>Chaetothyriales</taxon>
        <taxon>Herpotrichiellaceae</taxon>
        <taxon>Exophiala</taxon>
    </lineage>
</organism>
<proteinExistence type="inferred from homology"/>
<reference evidence="14" key="1">
    <citation type="journal article" date="2022" name="bioRxiv">
        <title>Deciphering the potential niche of two novel black yeast fungi from a biological soil crust based on their genomes, phenotypes, and melanin regulation.</title>
        <authorList>
            <consortium name="DOE Joint Genome Institute"/>
            <person name="Carr E.C."/>
            <person name="Barton Q."/>
            <person name="Grambo S."/>
            <person name="Sullivan M."/>
            <person name="Renfro C.M."/>
            <person name="Kuo A."/>
            <person name="Pangilinan J."/>
            <person name="Lipzen A."/>
            <person name="Keymanesh K."/>
            <person name="Savage E."/>
            <person name="Barry K."/>
            <person name="Grigoriev I.V."/>
            <person name="Riekhof W.R."/>
            <person name="Harris S.S."/>
        </authorList>
    </citation>
    <scope>NUCLEOTIDE SEQUENCE</scope>
    <source>
        <strain evidence="14">JF 03-4F</strain>
    </source>
</reference>
<accession>A0AAN6IIF3</accession>
<keyword evidence="5" id="KW-0808">Transferase</keyword>
<dbReference type="GO" id="GO:0005737">
    <property type="term" value="C:cytoplasm"/>
    <property type="evidence" value="ECO:0007669"/>
    <property type="project" value="TreeGrafter"/>
</dbReference>
<keyword evidence="10" id="KW-0067">ATP-binding</keyword>
<comment type="pathway">
    <text evidence="2">Metabolic intermediate biosynthesis; 5-phospho-alpha-D-ribose 1-diphosphate biosynthesis; 5-phospho-alpha-D-ribose 1-diphosphate from D-ribose 5-phosphate (route I): step 1/1.</text>
</comment>
<dbReference type="EC" id="2.7.6.1" evidence="4"/>
<comment type="caution">
    <text evidence="14">The sequence shown here is derived from an EMBL/GenBank/DDBJ whole genome shotgun (WGS) entry which is preliminary data.</text>
</comment>
<evidence type="ECO:0000256" key="11">
    <source>
        <dbReference type="ARBA" id="ARBA00022842"/>
    </source>
</evidence>
<dbReference type="PANTHER" id="PTHR10210">
    <property type="entry name" value="RIBOSE-PHOSPHATE DIPHOSPHOKINASE FAMILY MEMBER"/>
    <property type="match status" value="1"/>
</dbReference>